<evidence type="ECO:0000256" key="4">
    <source>
        <dbReference type="RuleBase" id="RU003690"/>
    </source>
</evidence>
<dbReference type="Proteomes" id="UP000184278">
    <property type="component" value="Unassembled WGS sequence"/>
</dbReference>
<reference evidence="6" key="1">
    <citation type="submission" date="2016-11" db="EMBL/GenBank/DDBJ databases">
        <authorList>
            <person name="Varghese N."/>
            <person name="Submissions S."/>
        </authorList>
    </citation>
    <scope>NUCLEOTIDE SEQUENCE [LARGE SCALE GENOMIC DNA]</scope>
    <source>
        <strain evidence="6">DSM 3071</strain>
    </source>
</reference>
<evidence type="ECO:0000256" key="1">
    <source>
        <dbReference type="ARBA" id="ARBA00010838"/>
    </source>
</evidence>
<dbReference type="InterPro" id="IPR017853">
    <property type="entry name" value="GH"/>
</dbReference>
<dbReference type="GO" id="GO:0005829">
    <property type="term" value="C:cytosol"/>
    <property type="evidence" value="ECO:0007669"/>
    <property type="project" value="TreeGrafter"/>
</dbReference>
<dbReference type="InterPro" id="IPR001360">
    <property type="entry name" value="Glyco_hydro_1"/>
</dbReference>
<accession>A0A1M5WRX3</accession>
<protein>
    <submittedName>
        <fullName evidence="5">Beta-glucosidase</fullName>
    </submittedName>
</protein>
<dbReference type="GO" id="GO:0016052">
    <property type="term" value="P:carbohydrate catabolic process"/>
    <property type="evidence" value="ECO:0007669"/>
    <property type="project" value="TreeGrafter"/>
</dbReference>
<name>A0A1M5WRX3_BUTFI</name>
<organism evidence="5 6">
    <name type="scientific">Butyrivibrio fibrisolvens DSM 3071</name>
    <dbReference type="NCBI Taxonomy" id="1121131"/>
    <lineage>
        <taxon>Bacteria</taxon>
        <taxon>Bacillati</taxon>
        <taxon>Bacillota</taxon>
        <taxon>Clostridia</taxon>
        <taxon>Lachnospirales</taxon>
        <taxon>Lachnospiraceae</taxon>
        <taxon>Butyrivibrio</taxon>
    </lineage>
</organism>
<dbReference type="PANTHER" id="PTHR10353">
    <property type="entry name" value="GLYCOSYL HYDROLASE"/>
    <property type="match status" value="1"/>
</dbReference>
<keyword evidence="2" id="KW-0378">Hydrolase</keyword>
<dbReference type="AlphaFoldDB" id="A0A1M5WRX3"/>
<comment type="similarity">
    <text evidence="1 4">Belongs to the glycosyl hydrolase 1 family.</text>
</comment>
<dbReference type="RefSeq" id="WP_073386175.1">
    <property type="nucleotide sequence ID" value="NZ_FQXK01000008.1"/>
</dbReference>
<dbReference type="Pfam" id="PF00232">
    <property type="entry name" value="Glyco_hydro_1"/>
    <property type="match status" value="2"/>
</dbReference>
<dbReference type="Gene3D" id="3.20.20.80">
    <property type="entry name" value="Glycosidases"/>
    <property type="match status" value="1"/>
</dbReference>
<keyword evidence="6" id="KW-1185">Reference proteome</keyword>
<dbReference type="STRING" id="1121131.SAMN02745229_01133"/>
<gene>
    <name evidence="5" type="ORF">SAMN02745229_01133</name>
</gene>
<evidence type="ECO:0000313" key="6">
    <source>
        <dbReference type="Proteomes" id="UP000184278"/>
    </source>
</evidence>
<dbReference type="PANTHER" id="PTHR10353:SF209">
    <property type="entry name" value="GALACTOLIPID GALACTOSYLTRANSFERASE SFR2, CHLOROPLASTIC"/>
    <property type="match status" value="1"/>
</dbReference>
<dbReference type="SUPFAM" id="SSF51445">
    <property type="entry name" value="(Trans)glycosidases"/>
    <property type="match status" value="1"/>
</dbReference>
<dbReference type="EMBL" id="FQXK01000008">
    <property type="protein sequence ID" value="SHH90132.1"/>
    <property type="molecule type" value="Genomic_DNA"/>
</dbReference>
<dbReference type="OrthoDB" id="2339329at2"/>
<evidence type="ECO:0000256" key="3">
    <source>
        <dbReference type="ARBA" id="ARBA00023295"/>
    </source>
</evidence>
<keyword evidence="3" id="KW-0326">Glycosidase</keyword>
<dbReference type="PRINTS" id="PR00131">
    <property type="entry name" value="GLHYDRLASE1"/>
</dbReference>
<evidence type="ECO:0000256" key="2">
    <source>
        <dbReference type="ARBA" id="ARBA00022801"/>
    </source>
</evidence>
<evidence type="ECO:0000313" key="5">
    <source>
        <dbReference type="EMBL" id="SHH90132.1"/>
    </source>
</evidence>
<proteinExistence type="inferred from homology"/>
<dbReference type="GO" id="GO:0008422">
    <property type="term" value="F:beta-glucosidase activity"/>
    <property type="evidence" value="ECO:0007669"/>
    <property type="project" value="TreeGrafter"/>
</dbReference>
<sequence length="429" mass="49207">MDRETFYIGAATAGHQVEGNNTNSDIWAMEQMKYGGYPEKSLDAADHYNRYKEDITLLKSAGLNAYRFSFEWARIEPKEGEFDEKEMQHYLDMVHFCKENDIEPIITLHHFASPKWLIEKGGWESEYVIEAFKRYTKYIAQNLSGEGIKYICTLNEANMGNLISIYIRQAKEQYEKQEGEKATLQIGLNLEEMKKEEEAKEKENIEVFGTPFPAVFVSPRSPKGNKIIMETHKAAVEILHEMLPDTKVGLTLSLRDVQAIPGGEEKAALDWHDEFEEFLPAIIDDDFVGVQNYTRAVFGENGELPPEDGAELTQMGYEFYPEGLPNVIRRVHASFKGEILVTENGIATDDDTRRVEFIRRAFDGVKACLEDGIPVKAYMYWSLLDNFEWQSGYTMRFGLIGFDRKTQERTVKESLAFLGNVNRIETNTL</sequence>
<dbReference type="GeneID" id="89509593"/>